<dbReference type="KEGG" id="azm:DM194_13450"/>
<gene>
    <name evidence="1" type="ORF">DM194_13450</name>
</gene>
<reference evidence="1 2" key="1">
    <citation type="submission" date="2018-06" db="EMBL/GenBank/DDBJ databases">
        <title>Complete genome sequencing of Azospirillum sp. M2T2B2.</title>
        <authorList>
            <person name="Heo J."/>
            <person name="Kim S.-J."/>
            <person name="Kwon S.-W."/>
            <person name="Anandham R."/>
        </authorList>
    </citation>
    <scope>NUCLEOTIDE SEQUENCE [LARGE SCALE GENOMIC DNA]</scope>
    <source>
        <strain evidence="1 2">M2T2B2</strain>
        <plasmid evidence="1 2">unnamed1</plasmid>
    </source>
</reference>
<dbReference type="EMBL" id="CP029830">
    <property type="protein sequence ID" value="AWU95342.1"/>
    <property type="molecule type" value="Genomic_DNA"/>
</dbReference>
<sequence>MSGKHMCCLWNCAAEAAPGVDAAYGREFTVVNLPKVQERKAQSCAGLRQGRVGGQWMAKQRFGFRQADCPMQRHGLADRRRGGGDSGVAGFALVDHAPCRSCWLRVRDSTNLVRWKG</sequence>
<keyword evidence="2" id="KW-1185">Reference proteome</keyword>
<name>A0A2U9S7F5_9PROT</name>
<accession>A0A2U9S7F5</accession>
<evidence type="ECO:0000313" key="2">
    <source>
        <dbReference type="Proteomes" id="UP000249605"/>
    </source>
</evidence>
<dbReference type="Proteomes" id="UP000249605">
    <property type="component" value="Plasmid unnamed1"/>
</dbReference>
<evidence type="ECO:0000313" key="1">
    <source>
        <dbReference type="EMBL" id="AWU95342.1"/>
    </source>
</evidence>
<organism evidence="1 2">
    <name type="scientific">Azospirillum ramasamyi</name>
    <dbReference type="NCBI Taxonomy" id="682998"/>
    <lineage>
        <taxon>Bacteria</taxon>
        <taxon>Pseudomonadati</taxon>
        <taxon>Pseudomonadota</taxon>
        <taxon>Alphaproteobacteria</taxon>
        <taxon>Rhodospirillales</taxon>
        <taxon>Azospirillaceae</taxon>
        <taxon>Azospirillum</taxon>
    </lineage>
</organism>
<keyword evidence="1" id="KW-0614">Plasmid</keyword>
<proteinExistence type="predicted"/>
<protein>
    <submittedName>
        <fullName evidence="1">Uncharacterized protein</fullName>
    </submittedName>
</protein>
<dbReference type="AlphaFoldDB" id="A0A2U9S7F5"/>
<geneLocation type="plasmid" evidence="1 2">
    <name>unnamed1</name>
</geneLocation>